<dbReference type="eggNOG" id="ENOG502R1ZD">
    <property type="taxonomic scope" value="Eukaryota"/>
</dbReference>
<feature type="region of interest" description="Disordered" evidence="1">
    <location>
        <begin position="30"/>
        <end position="49"/>
    </location>
</feature>
<dbReference type="Proteomes" id="UP000001449">
    <property type="component" value="Chromosome 6"/>
</dbReference>
<dbReference type="RefSeq" id="XP_002291004.1">
    <property type="nucleotide sequence ID" value="XM_002290968.1"/>
</dbReference>
<name>B8C5G2_THAPS</name>
<dbReference type="HOGENOM" id="CLU_253815_0_0_1"/>
<dbReference type="PaxDb" id="35128-Thaps23051"/>
<proteinExistence type="predicted"/>
<dbReference type="EMBL" id="CM000643">
    <property type="protein sequence ID" value="EED91111.1"/>
    <property type="molecule type" value="Genomic_DNA"/>
</dbReference>
<dbReference type="SUPFAM" id="SSF82171">
    <property type="entry name" value="DPP6 N-terminal domain-like"/>
    <property type="match status" value="1"/>
</dbReference>
<evidence type="ECO:0000313" key="2">
    <source>
        <dbReference type="EMBL" id="EED91111.1"/>
    </source>
</evidence>
<feature type="compositionally biased region" description="Polar residues" evidence="1">
    <location>
        <begin position="335"/>
        <end position="346"/>
    </location>
</feature>
<feature type="region of interest" description="Disordered" evidence="1">
    <location>
        <begin position="330"/>
        <end position="356"/>
    </location>
</feature>
<evidence type="ECO:0000313" key="3">
    <source>
        <dbReference type="Proteomes" id="UP000001449"/>
    </source>
</evidence>
<dbReference type="InParanoid" id="B8C5G2"/>
<keyword evidence="3" id="KW-1185">Reference proteome</keyword>
<organism evidence="2 3">
    <name type="scientific">Thalassiosira pseudonana</name>
    <name type="common">Marine diatom</name>
    <name type="synonym">Cyclotella nana</name>
    <dbReference type="NCBI Taxonomy" id="35128"/>
    <lineage>
        <taxon>Eukaryota</taxon>
        <taxon>Sar</taxon>
        <taxon>Stramenopiles</taxon>
        <taxon>Ochrophyta</taxon>
        <taxon>Bacillariophyta</taxon>
        <taxon>Coscinodiscophyceae</taxon>
        <taxon>Thalassiosirophycidae</taxon>
        <taxon>Thalassiosirales</taxon>
        <taxon>Thalassiosiraceae</taxon>
        <taxon>Thalassiosira</taxon>
    </lineage>
</organism>
<dbReference type="GeneID" id="7448587"/>
<reference evidence="2 3" key="1">
    <citation type="journal article" date="2004" name="Science">
        <title>The genome of the diatom Thalassiosira pseudonana: ecology, evolution, and metabolism.</title>
        <authorList>
            <person name="Armbrust E.V."/>
            <person name="Berges J.A."/>
            <person name="Bowler C."/>
            <person name="Green B.R."/>
            <person name="Martinez D."/>
            <person name="Putnam N.H."/>
            <person name="Zhou S."/>
            <person name="Allen A.E."/>
            <person name="Apt K.E."/>
            <person name="Bechner M."/>
            <person name="Brzezinski M.A."/>
            <person name="Chaal B.K."/>
            <person name="Chiovitti A."/>
            <person name="Davis A.K."/>
            <person name="Demarest M.S."/>
            <person name="Detter J.C."/>
            <person name="Glavina T."/>
            <person name="Goodstein D."/>
            <person name="Hadi M.Z."/>
            <person name="Hellsten U."/>
            <person name="Hildebrand M."/>
            <person name="Jenkins B.D."/>
            <person name="Jurka J."/>
            <person name="Kapitonov V.V."/>
            <person name="Kroger N."/>
            <person name="Lau W.W."/>
            <person name="Lane T.W."/>
            <person name="Larimer F.W."/>
            <person name="Lippmeier J.C."/>
            <person name="Lucas S."/>
            <person name="Medina M."/>
            <person name="Montsant A."/>
            <person name="Obornik M."/>
            <person name="Parker M.S."/>
            <person name="Palenik B."/>
            <person name="Pazour G.J."/>
            <person name="Richardson P.M."/>
            <person name="Rynearson T.A."/>
            <person name="Saito M.A."/>
            <person name="Schwartz D.C."/>
            <person name="Thamatrakoln K."/>
            <person name="Valentin K."/>
            <person name="Vardi A."/>
            <person name="Wilkerson F.P."/>
            <person name="Rokhsar D.S."/>
        </authorList>
    </citation>
    <scope>NUCLEOTIDE SEQUENCE [LARGE SCALE GENOMIC DNA]</scope>
    <source>
        <strain evidence="2 3">CCMP1335</strain>
    </source>
</reference>
<evidence type="ECO:0000256" key="1">
    <source>
        <dbReference type="SAM" id="MobiDB-lite"/>
    </source>
</evidence>
<sequence>MTSTSSSLPMHHALASALSLHSDIATDDVSNTTKGDAKTNLKVETTPSSRQRTSIQVLTVHPSLPRVAYLAEESSVSETILSQQQLPPTSKKNKATTIAEARRSIGSVVKTQRVIIQQYHRDSQCNLQSLGEDNMLASLPMETLPPQLNRFRQPRSKTSKLSIQPLTLATLGPLQSITFLDREALFWQTRRGYGAQTNLESGGGLSSTAKEGVTLHADSYFEDCEGGLGHGLCLGLQFTRTLVVLRFNDATSIAPFTILCCLEGQRSTAGNGKESSSQYTPTSAVVPITNSVVVYGCSDGAMRFHNLLPSLLYSSKIEALSSLTLSTSLTPPASVKSQRQTRQATIKSVRGPNGRNDPVVKVMNVDPAFSGIHHAEGVRQPFTGSNAVVTSNATTLVLRARLLTACSSGAAYLWDVYVQLDRSSGAVRDLIVQPPLVRLDGLGSLTVSPRKAPSVSSSSGGKTISHGGGFWGNAAASKSSSQKKEEVSTKAPYFDVTPAITYDPHRNLLVWKLPSNAPVTSIDHRGDFKLESLTPNSPAAKKEAEDNAYLNKWSIDNGGFVKVWDFSLVDSLALSSTTASSSPQPPPKFAPAAVMKLSPSVSDKMVTGVLHSPVPTSSLACTCLSKSGSELMVQSAPLPGVAARIDDKWIVQSSSSSASGKSNQRSAGVEKMKTLFINFTTHYTVPVTTLARGSALSASASSPDYLAIATDRGVFIACVADGELWHTDLNTKAVSSNESSHHASLSSNTQPGPLYTIISGGPVGSLNNRPGVLFIENDSVYASRLETSRAVNENKSLVERVGLQDPMLLHTLQGKGQPWFTTRSTRISNFAETYQPIQCPPRLIASPSGRYLCLFWEDQMRYEILHAASLLTRDAASGFGGVSETSGQGVSPSVDSGNRVLSFAWIGDDDRFAILRHDDLRPLVSVSPNAPSSPRKAAAFVSPKPEVRREALKRLFSPASNGSDVGVPANDVASPMNKGEQVKPRVELKKLAEVRVDAVELAAGASVAAATTVNLGNLIVRGGDRAVPMVLFGGPSLCVGCVSVSDRSEQLNTNAGDSIAYFYSRKSGAIKEHDERASSYMTVGPSITSPDLLSWDDDGRLCAMAVGSRVAIYLSEPPKFHLLGSVNIVGTRSFGTEMPLISIRFIHAVLYCSTQSSVHVIFLGDLKDEDTVCELDVFTLASDCLPPYGVDNPTDSSPIPAVTSLMYPHILTYHSGGLLVSTSSGLRLIPMSHPLIRIGTLLGANLVEKARKWVLASPKSEHDSMANFLIRRGHTIMALRDLDGLSVETYIDLCMRYEYTEELEQLLDENGSQLLPEICDWKRGHVNGGYSAIFCIGVYMIGKNRLECAKKLAEQMIGCGINEVLSDAMKLALLIGTVDKDEGKALLQQASDAMVFDANGQMPLVNVIN</sequence>
<dbReference type="KEGG" id="tps:THAPSDRAFT_23051"/>
<reference evidence="2 3" key="2">
    <citation type="journal article" date="2008" name="Nature">
        <title>The Phaeodactylum genome reveals the evolutionary history of diatom genomes.</title>
        <authorList>
            <person name="Bowler C."/>
            <person name="Allen A.E."/>
            <person name="Badger J.H."/>
            <person name="Grimwood J."/>
            <person name="Jabbari K."/>
            <person name="Kuo A."/>
            <person name="Maheswari U."/>
            <person name="Martens C."/>
            <person name="Maumus F."/>
            <person name="Otillar R.P."/>
            <person name="Rayko E."/>
            <person name="Salamov A."/>
            <person name="Vandepoele K."/>
            <person name="Beszteri B."/>
            <person name="Gruber A."/>
            <person name="Heijde M."/>
            <person name="Katinka M."/>
            <person name="Mock T."/>
            <person name="Valentin K."/>
            <person name="Verret F."/>
            <person name="Berges J.A."/>
            <person name="Brownlee C."/>
            <person name="Cadoret J.P."/>
            <person name="Chiovitti A."/>
            <person name="Choi C.J."/>
            <person name="Coesel S."/>
            <person name="De Martino A."/>
            <person name="Detter J.C."/>
            <person name="Durkin C."/>
            <person name="Falciatore A."/>
            <person name="Fournet J."/>
            <person name="Haruta M."/>
            <person name="Huysman M.J."/>
            <person name="Jenkins B.D."/>
            <person name="Jiroutova K."/>
            <person name="Jorgensen R.E."/>
            <person name="Joubert Y."/>
            <person name="Kaplan A."/>
            <person name="Kroger N."/>
            <person name="Kroth P.G."/>
            <person name="La Roche J."/>
            <person name="Lindquist E."/>
            <person name="Lommer M."/>
            <person name="Martin-Jezequel V."/>
            <person name="Lopez P.J."/>
            <person name="Lucas S."/>
            <person name="Mangogna M."/>
            <person name="McGinnis K."/>
            <person name="Medlin L.K."/>
            <person name="Montsant A."/>
            <person name="Oudot-Le Secq M.P."/>
            <person name="Napoli C."/>
            <person name="Obornik M."/>
            <person name="Parker M.S."/>
            <person name="Petit J.L."/>
            <person name="Porcel B.M."/>
            <person name="Poulsen N."/>
            <person name="Robison M."/>
            <person name="Rychlewski L."/>
            <person name="Rynearson T.A."/>
            <person name="Schmutz J."/>
            <person name="Shapiro H."/>
            <person name="Siaut M."/>
            <person name="Stanley M."/>
            <person name="Sussman M.R."/>
            <person name="Taylor A.R."/>
            <person name="Vardi A."/>
            <person name="von Dassow P."/>
            <person name="Vyverman W."/>
            <person name="Willis A."/>
            <person name="Wyrwicz L.S."/>
            <person name="Rokhsar D.S."/>
            <person name="Weissenbach J."/>
            <person name="Armbrust E.V."/>
            <person name="Green B.R."/>
            <person name="Van de Peer Y."/>
            <person name="Grigoriev I.V."/>
        </authorList>
    </citation>
    <scope>NUCLEOTIDE SEQUENCE [LARGE SCALE GENOMIC DNA]</scope>
    <source>
        <strain evidence="2 3">CCMP1335</strain>
    </source>
</reference>
<protein>
    <submittedName>
        <fullName evidence="2">Uncharacterized protein</fullName>
    </submittedName>
</protein>
<accession>B8C5G2</accession>
<gene>
    <name evidence="2" type="ORF">THAPSDRAFT_23051</name>
</gene>